<dbReference type="GO" id="GO:0004124">
    <property type="term" value="F:cysteine synthase activity"/>
    <property type="evidence" value="ECO:0007669"/>
    <property type="project" value="UniProtKB-UniRule"/>
</dbReference>
<dbReference type="Pfam" id="PF00291">
    <property type="entry name" value="PALP"/>
    <property type="match status" value="1"/>
</dbReference>
<comment type="catalytic activity">
    <reaction evidence="9">
        <text>O-acetyl-L-serine + hydrogen sulfide = L-cysteine + acetate</text>
        <dbReference type="Rhea" id="RHEA:14829"/>
        <dbReference type="ChEBI" id="CHEBI:29919"/>
        <dbReference type="ChEBI" id="CHEBI:30089"/>
        <dbReference type="ChEBI" id="CHEBI:35235"/>
        <dbReference type="ChEBI" id="CHEBI:58340"/>
        <dbReference type="EC" id="2.5.1.47"/>
    </reaction>
</comment>
<dbReference type="PROSITE" id="PS00901">
    <property type="entry name" value="CYS_SYNTHASE"/>
    <property type="match status" value="1"/>
</dbReference>
<dbReference type="SUPFAM" id="SSF52833">
    <property type="entry name" value="Thioredoxin-like"/>
    <property type="match status" value="1"/>
</dbReference>
<dbReference type="SUPFAM" id="SSF53686">
    <property type="entry name" value="Tryptophan synthase beta subunit-like PLP-dependent enzymes"/>
    <property type="match status" value="1"/>
</dbReference>
<feature type="binding site" evidence="7">
    <location>
        <position position="289"/>
    </location>
    <ligand>
        <name>pyridoxal 5'-phosphate</name>
        <dbReference type="ChEBI" id="CHEBI:597326"/>
    </ligand>
</feature>
<feature type="domain" description="Tryptophan synthase beta chain-like PALP" evidence="10">
    <location>
        <begin position="40"/>
        <end position="315"/>
    </location>
</feature>
<comment type="caution">
    <text evidence="12">The sequence shown here is derived from an EMBL/GenBank/DDBJ whole genome shotgun (WGS) entry which is preliminary data.</text>
</comment>
<dbReference type="InterPro" id="IPR010357">
    <property type="entry name" value="TXNDC17_dom"/>
</dbReference>
<dbReference type="InterPro" id="IPR001926">
    <property type="entry name" value="TrpB-like_PALP"/>
</dbReference>
<keyword evidence="3 9" id="KW-0028">Amino-acid biosynthesis</keyword>
<evidence type="ECO:0000259" key="10">
    <source>
        <dbReference type="Pfam" id="PF00291"/>
    </source>
</evidence>
<comment type="similarity">
    <text evidence="2 9">Belongs to the cysteine synthase/cystathionine beta-synthase family.</text>
</comment>
<evidence type="ECO:0000313" key="12">
    <source>
        <dbReference type="EMBL" id="CAJ1402454.1"/>
    </source>
</evidence>
<dbReference type="CDD" id="cd01561">
    <property type="entry name" value="CBS_like"/>
    <property type="match status" value="1"/>
</dbReference>
<feature type="binding site" evidence="7">
    <location>
        <begin position="208"/>
        <end position="212"/>
    </location>
    <ligand>
        <name>pyridoxal 5'-phosphate</name>
        <dbReference type="ChEBI" id="CHEBI:597326"/>
    </ligand>
</feature>
<dbReference type="EC" id="2.5.1.47" evidence="9"/>
<evidence type="ECO:0000256" key="7">
    <source>
        <dbReference type="PIRSR" id="PIRSR605856-50"/>
    </source>
</evidence>
<evidence type="ECO:0000256" key="1">
    <source>
        <dbReference type="ARBA" id="ARBA00001933"/>
    </source>
</evidence>
<protein>
    <recommendedName>
        <fullName evidence="9">Cysteine synthase</fullName>
        <ecNumber evidence="9">2.5.1.47</ecNumber>
    </recommendedName>
</protein>
<evidence type="ECO:0000313" key="13">
    <source>
        <dbReference type="Proteomes" id="UP001178507"/>
    </source>
</evidence>
<evidence type="ECO:0000256" key="8">
    <source>
        <dbReference type="PIRSR" id="PIRSR605856-51"/>
    </source>
</evidence>
<dbReference type="InterPro" id="IPR001216">
    <property type="entry name" value="P-phosphate_BS"/>
</dbReference>
<dbReference type="InterPro" id="IPR005858">
    <property type="entry name" value="CysM"/>
</dbReference>
<evidence type="ECO:0000256" key="9">
    <source>
        <dbReference type="RuleBase" id="RU003985"/>
    </source>
</evidence>
<dbReference type="InterPro" id="IPR005856">
    <property type="entry name" value="Cys_synth"/>
</dbReference>
<organism evidence="12 13">
    <name type="scientific">Effrenium voratum</name>
    <dbReference type="NCBI Taxonomy" id="2562239"/>
    <lineage>
        <taxon>Eukaryota</taxon>
        <taxon>Sar</taxon>
        <taxon>Alveolata</taxon>
        <taxon>Dinophyceae</taxon>
        <taxon>Suessiales</taxon>
        <taxon>Symbiodiniaceae</taxon>
        <taxon>Effrenium</taxon>
    </lineage>
</organism>
<keyword evidence="4 9" id="KW-0808">Transferase</keyword>
<dbReference type="AlphaFoldDB" id="A0AA36NDR8"/>
<evidence type="ECO:0000256" key="5">
    <source>
        <dbReference type="ARBA" id="ARBA00022898"/>
    </source>
</evidence>
<dbReference type="Proteomes" id="UP001178507">
    <property type="component" value="Unassembled WGS sequence"/>
</dbReference>
<dbReference type="FunFam" id="3.40.50.1100:FF:000003">
    <property type="entry name" value="Cystathionine beta-synthase"/>
    <property type="match status" value="1"/>
</dbReference>
<feature type="modified residue" description="N6-(pyridoxal phosphate)lysine" evidence="8">
    <location>
        <position position="76"/>
    </location>
</feature>
<reference evidence="12" key="1">
    <citation type="submission" date="2023-08" db="EMBL/GenBank/DDBJ databases">
        <authorList>
            <person name="Chen Y."/>
            <person name="Shah S."/>
            <person name="Dougan E. K."/>
            <person name="Thang M."/>
            <person name="Chan C."/>
        </authorList>
    </citation>
    <scope>NUCLEOTIDE SEQUENCE</scope>
</reference>
<dbReference type="Gene3D" id="3.40.50.1100">
    <property type="match status" value="2"/>
</dbReference>
<dbReference type="PANTHER" id="PTHR10314">
    <property type="entry name" value="CYSTATHIONINE BETA-SYNTHASE"/>
    <property type="match status" value="1"/>
</dbReference>
<keyword evidence="6 9" id="KW-0198">Cysteine biosynthesis</keyword>
<evidence type="ECO:0000256" key="6">
    <source>
        <dbReference type="ARBA" id="ARBA00023192"/>
    </source>
</evidence>
<dbReference type="NCBIfam" id="NF008735">
    <property type="entry name" value="PRK11761.1"/>
    <property type="match status" value="1"/>
</dbReference>
<dbReference type="GO" id="GO:0006535">
    <property type="term" value="P:cysteine biosynthetic process from serine"/>
    <property type="evidence" value="ECO:0007669"/>
    <property type="project" value="UniProtKB-UniRule"/>
</dbReference>
<keyword evidence="13" id="KW-1185">Reference proteome</keyword>
<proteinExistence type="inferred from homology"/>
<dbReference type="Gene3D" id="3.40.30.10">
    <property type="entry name" value="Glutaredoxin"/>
    <property type="match status" value="1"/>
</dbReference>
<dbReference type="Pfam" id="PF06110">
    <property type="entry name" value="TXD17-like_Trx"/>
    <property type="match status" value="1"/>
</dbReference>
<evidence type="ECO:0000259" key="11">
    <source>
        <dbReference type="Pfam" id="PF06110"/>
    </source>
</evidence>
<feature type="binding site" evidence="7">
    <location>
        <position position="106"/>
    </location>
    <ligand>
        <name>pyridoxal 5'-phosphate</name>
        <dbReference type="ChEBI" id="CHEBI:597326"/>
    </ligand>
</feature>
<comment type="cofactor">
    <cofactor evidence="1 7 9">
        <name>pyridoxal 5'-phosphate</name>
        <dbReference type="ChEBI" id="CHEBI:597326"/>
    </cofactor>
</comment>
<dbReference type="InterPro" id="IPR036249">
    <property type="entry name" value="Thioredoxin-like_sf"/>
</dbReference>
<dbReference type="NCBIfam" id="TIGR01138">
    <property type="entry name" value="cysM"/>
    <property type="match status" value="1"/>
</dbReference>
<evidence type="ECO:0000256" key="2">
    <source>
        <dbReference type="ARBA" id="ARBA00007103"/>
    </source>
</evidence>
<dbReference type="NCBIfam" id="TIGR01136">
    <property type="entry name" value="cysKM"/>
    <property type="match status" value="1"/>
</dbReference>
<keyword evidence="5 7" id="KW-0663">Pyridoxal phosphate</keyword>
<sequence length="472" mass="50613">MAFSALRALRPLRLQGLVSTARGVVSVPGLDVSALQTMEDCVGNTPLVRLQRMAHASWGSVVLCKLEGDNPAGSVKDRPALSMIRRAEEAGRIRPGDTLIEATSGNTGIALAAISAIKGYKLKLIMPENMSLERRASMAVYGAELILVSQGAMEEARDLAQAMQARGEGIVLDQFANPDNPQAHYETTGPELLRQTQGRITHFVSSMGTTGTAMGTSRYFKEAKPEVQIIGLQPAAGAQIPGIRRWPKEYLPSIFEESRLDRVIDISQEEADETARQLAMQEGIFAGMSSGGAVSAALKIAQEAPGRVVVCIVCDRGDRYLSTGVFDPVPPLHHSCSAASLDATLAHVRRTASRTSPATRLFVLFTAPWCPDCQTALPVVDGAFGDSAGAALLRCVVSKTREEWKDPGHTLRHDRRWSSSLADGGLKAVPTLAFLGTVERPLEQPVVDAPMEAMEASQIRGQVRAFVAKHAG</sequence>
<name>A0AA36NDR8_9DINO</name>
<evidence type="ECO:0000256" key="3">
    <source>
        <dbReference type="ARBA" id="ARBA00022605"/>
    </source>
</evidence>
<evidence type="ECO:0000256" key="4">
    <source>
        <dbReference type="ARBA" id="ARBA00022679"/>
    </source>
</evidence>
<accession>A0AA36NDR8</accession>
<dbReference type="EMBL" id="CAUJNA010003452">
    <property type="protein sequence ID" value="CAJ1402454.1"/>
    <property type="molecule type" value="Genomic_DNA"/>
</dbReference>
<dbReference type="InterPro" id="IPR036052">
    <property type="entry name" value="TrpB-like_PALP_sf"/>
</dbReference>
<dbReference type="InterPro" id="IPR050214">
    <property type="entry name" value="Cys_Synth/Cystath_Beta-Synth"/>
</dbReference>
<feature type="domain" description="Thioredoxin" evidence="11">
    <location>
        <begin position="368"/>
        <end position="440"/>
    </location>
</feature>
<gene>
    <name evidence="12" type="ORF">EVOR1521_LOCUS25341</name>
</gene>